<dbReference type="AlphaFoldDB" id="A0A090LGC5"/>
<accession>A0A090LGC5</accession>
<sequence length="289" mass="34191">MVYLFLIICILSIIDILQSFNVDANNDDVLRRLPQLNKEFRARPRNLNGFQDKARDTKIKFNGRHIKEFDKNEPPINVADNKKKKFGIQSKHSSQNDKSAFNIEKYLGRNRVSNKIWQHVWKHCKEPRCYAANNFAPMLGKLLEETNYYRKLHNAKPLTISHRLNMMAYLQAKKNAFGGKIPHYMDRMYGKISGIIETIYCPLMAKRWYDEGLKYKYGVNMVTPAAYHFTTLVWKATSQIGIAIIKRNPYVYYTFMFWPRGNEKNYFRYNVSRPIYNSLFMSKLFKSGY</sequence>
<dbReference type="PANTHER" id="PTHR10334">
    <property type="entry name" value="CYSTEINE-RICH SECRETORY PROTEIN-RELATED"/>
    <property type="match status" value="1"/>
</dbReference>
<dbReference type="InterPro" id="IPR001283">
    <property type="entry name" value="CRISP-related"/>
</dbReference>
<reference evidence="5" key="3">
    <citation type="submission" date="2020-12" db="UniProtKB">
        <authorList>
            <consortium name="WormBaseParasite"/>
        </authorList>
    </citation>
    <scope>IDENTIFICATION</scope>
</reference>
<dbReference type="SMART" id="SM00198">
    <property type="entry name" value="SCP"/>
    <property type="match status" value="1"/>
</dbReference>
<dbReference type="Gene3D" id="3.40.33.10">
    <property type="entry name" value="CAP"/>
    <property type="match status" value="1"/>
</dbReference>
<organism evidence="3">
    <name type="scientific">Strongyloides ratti</name>
    <name type="common">Parasitic roundworm</name>
    <dbReference type="NCBI Taxonomy" id="34506"/>
    <lineage>
        <taxon>Eukaryota</taxon>
        <taxon>Metazoa</taxon>
        <taxon>Ecdysozoa</taxon>
        <taxon>Nematoda</taxon>
        <taxon>Chromadorea</taxon>
        <taxon>Rhabditida</taxon>
        <taxon>Tylenchina</taxon>
        <taxon>Panagrolaimomorpha</taxon>
        <taxon>Strongyloidoidea</taxon>
        <taxon>Strongyloididae</taxon>
        <taxon>Strongyloides</taxon>
    </lineage>
</organism>
<proteinExistence type="predicted"/>
<dbReference type="GeneID" id="36378939"/>
<evidence type="ECO:0000256" key="1">
    <source>
        <dbReference type="SAM" id="SignalP"/>
    </source>
</evidence>
<feature type="domain" description="SCP" evidence="2">
    <location>
        <begin position="137"/>
        <end position="265"/>
    </location>
</feature>
<dbReference type="CTD" id="36378939"/>
<evidence type="ECO:0000313" key="3">
    <source>
        <dbReference type="EMBL" id="CEF66575.1"/>
    </source>
</evidence>
<evidence type="ECO:0000259" key="2">
    <source>
        <dbReference type="SMART" id="SM00198"/>
    </source>
</evidence>
<dbReference type="RefSeq" id="XP_024505775.1">
    <property type="nucleotide sequence ID" value="XM_024652171.1"/>
</dbReference>
<keyword evidence="1" id="KW-0732">Signal</keyword>
<dbReference type="EMBL" id="LN609529">
    <property type="protein sequence ID" value="CEF66575.1"/>
    <property type="molecule type" value="Genomic_DNA"/>
</dbReference>
<dbReference type="WormBase" id="SRAE_2000124300">
    <property type="protein sequence ID" value="SRP01473"/>
    <property type="gene ID" value="WBGene00261445"/>
</dbReference>
<dbReference type="WBParaSite" id="SRAE_2000124300.1">
    <property type="protein sequence ID" value="SRAE_2000124300.1"/>
    <property type="gene ID" value="WBGene00261445"/>
</dbReference>
<reference evidence="3" key="1">
    <citation type="submission" date="2014-09" db="EMBL/GenBank/DDBJ databases">
        <authorList>
            <person name="Aslett A.Martin."/>
        </authorList>
    </citation>
    <scope>NUCLEOTIDE SEQUENCE</scope>
    <source>
        <strain evidence="3">ED321 Heterogonic</strain>
    </source>
</reference>
<feature type="signal peptide" evidence="1">
    <location>
        <begin position="1"/>
        <end position="19"/>
    </location>
</feature>
<dbReference type="SUPFAM" id="SSF55797">
    <property type="entry name" value="PR-1-like"/>
    <property type="match status" value="1"/>
</dbReference>
<dbReference type="InterPro" id="IPR014044">
    <property type="entry name" value="CAP_dom"/>
</dbReference>
<evidence type="ECO:0000313" key="4">
    <source>
        <dbReference type="Proteomes" id="UP000035682"/>
    </source>
</evidence>
<dbReference type="InterPro" id="IPR035940">
    <property type="entry name" value="CAP_sf"/>
</dbReference>
<dbReference type="OrthoDB" id="337038at2759"/>
<protein>
    <submittedName>
        <fullName evidence="3 5">CAP domain-containing protein</fullName>
    </submittedName>
</protein>
<evidence type="ECO:0000313" key="6">
    <source>
        <dbReference type="WormBase" id="SRAE_2000124300"/>
    </source>
</evidence>
<reference evidence="4" key="2">
    <citation type="submission" date="2014-09" db="EMBL/GenBank/DDBJ databases">
        <authorList>
            <person name="Martin A.A."/>
        </authorList>
    </citation>
    <scope>NUCLEOTIDE SEQUENCE</scope>
    <source>
        <strain evidence="4">ED321</strain>
    </source>
</reference>
<keyword evidence="4" id="KW-1185">Reference proteome</keyword>
<dbReference type="Pfam" id="PF00188">
    <property type="entry name" value="CAP"/>
    <property type="match status" value="1"/>
</dbReference>
<gene>
    <name evidence="3 5 6" type="ORF">SRAE_2000124300</name>
</gene>
<name>A0A090LGC5_STRRB</name>
<evidence type="ECO:0000313" key="5">
    <source>
        <dbReference type="WBParaSite" id="SRAE_2000124300.1"/>
    </source>
</evidence>
<feature type="chain" id="PRO_5015030780" evidence="1">
    <location>
        <begin position="20"/>
        <end position="289"/>
    </location>
</feature>
<dbReference type="Proteomes" id="UP000035682">
    <property type="component" value="Unplaced"/>
</dbReference>